<sequence>MIKVVPIITQLYFINPTAGYSFLIFMCQTSVEKKNQIVKKDGKVRFKGRNYHISKKLKGTTVEMRVTLKGIEAKYGEKLIKRWKYWKYVPTNDVGYMSEKHLL</sequence>
<gene>
    <name evidence="1" type="ORF">COS45_00550</name>
</gene>
<organism evidence="1 2">
    <name type="scientific">Huberarchaeum crystalense</name>
    <dbReference type="NCBI Taxonomy" id="2014257"/>
    <lineage>
        <taxon>Archaea</taxon>
        <taxon>Candidatus Huberarchaeota</taxon>
        <taxon>Candidatus Huberarchaeia</taxon>
        <taxon>Candidatus Huberarchaeales</taxon>
        <taxon>Candidatus Huberarchaeaceae</taxon>
        <taxon>Candidatus Huberarchaeum</taxon>
    </lineage>
</organism>
<accession>A0A2H9M2L5</accession>
<name>A0A2H9M2L5_HUBC1</name>
<evidence type="ECO:0000313" key="2">
    <source>
        <dbReference type="Proteomes" id="UP000230713"/>
    </source>
</evidence>
<dbReference type="EMBL" id="PEUT01000010">
    <property type="protein sequence ID" value="PIV13885.1"/>
    <property type="molecule type" value="Genomic_DNA"/>
</dbReference>
<protein>
    <submittedName>
        <fullName evidence="1">Uncharacterized protein</fullName>
    </submittedName>
</protein>
<dbReference type="AlphaFoldDB" id="A0A2H9M2L5"/>
<comment type="caution">
    <text evidence="1">The sequence shown here is derived from an EMBL/GenBank/DDBJ whole genome shotgun (WGS) entry which is preliminary data.</text>
</comment>
<reference evidence="2" key="1">
    <citation type="submission" date="2017-09" db="EMBL/GenBank/DDBJ databases">
        <title>Depth-based differentiation of microbial function through sediment-hosted aquifers and enrichment of novel symbionts in the deep terrestrial subsurface.</title>
        <authorList>
            <person name="Probst A.J."/>
            <person name="Ladd B."/>
            <person name="Jarett J.K."/>
            <person name="Geller-Mcgrath D.E."/>
            <person name="Sieber C.M.K."/>
            <person name="Emerson J.B."/>
            <person name="Anantharaman K."/>
            <person name="Thomas B.C."/>
            <person name="Malmstrom R."/>
            <person name="Stieglmeier M."/>
            <person name="Klingl A."/>
            <person name="Woyke T."/>
            <person name="Ryan C.M."/>
            <person name="Banfield J.F."/>
        </authorList>
    </citation>
    <scope>NUCLEOTIDE SEQUENCE [LARGE SCALE GENOMIC DNA]</scope>
</reference>
<proteinExistence type="predicted"/>
<dbReference type="Proteomes" id="UP000230713">
    <property type="component" value="Unassembled WGS sequence"/>
</dbReference>
<evidence type="ECO:0000313" key="1">
    <source>
        <dbReference type="EMBL" id="PIV13885.1"/>
    </source>
</evidence>